<proteinExistence type="predicted"/>
<dbReference type="PANTHER" id="PTHR43877:SF1">
    <property type="entry name" value="ACETYLTRANSFERASE"/>
    <property type="match status" value="1"/>
</dbReference>
<name>A0A2P4F068_9GAMM</name>
<dbReference type="RefSeq" id="WP_104736641.1">
    <property type="nucleotide sequence ID" value="NZ_BMHR01000002.1"/>
</dbReference>
<dbReference type="CDD" id="cd04301">
    <property type="entry name" value="NAT_SF"/>
    <property type="match status" value="1"/>
</dbReference>
<evidence type="ECO:0000256" key="1">
    <source>
        <dbReference type="ARBA" id="ARBA00022679"/>
    </source>
</evidence>
<dbReference type="AlphaFoldDB" id="A0A2P4F068"/>
<dbReference type="Gene3D" id="3.40.630.30">
    <property type="match status" value="1"/>
</dbReference>
<dbReference type="InterPro" id="IPR016181">
    <property type="entry name" value="Acyl_CoA_acyltransferase"/>
</dbReference>
<dbReference type="InterPro" id="IPR000182">
    <property type="entry name" value="GNAT_dom"/>
</dbReference>
<dbReference type="Pfam" id="PF00583">
    <property type="entry name" value="Acetyltransf_1"/>
    <property type="match status" value="1"/>
</dbReference>
<evidence type="ECO:0000313" key="5">
    <source>
        <dbReference type="Proteomes" id="UP000243451"/>
    </source>
</evidence>
<sequence length="160" mass="17406">MTSFRISLATAADAEQVGVLFDLYRQFYEQPTDPAGATAYLRARLQRGESIVLMAQTAGGELAGFCQLYPTFCSVDMAPICILYDLFVAADYRRQGVAELLLAAAGQQAQAYGAVRMELATAVTNTSAQRLYESTGWVRDDAFFHYAKVIAGSTETLPHG</sequence>
<dbReference type="PROSITE" id="PS51186">
    <property type="entry name" value="GNAT"/>
    <property type="match status" value="1"/>
</dbReference>
<keyword evidence="5" id="KW-1185">Reference proteome</keyword>
<evidence type="ECO:0000256" key="2">
    <source>
        <dbReference type="ARBA" id="ARBA00023315"/>
    </source>
</evidence>
<protein>
    <submittedName>
        <fullName evidence="4">GNAT family N-acetyltransferase</fullName>
    </submittedName>
</protein>
<evidence type="ECO:0000259" key="3">
    <source>
        <dbReference type="PROSITE" id="PS51186"/>
    </source>
</evidence>
<dbReference type="PANTHER" id="PTHR43877">
    <property type="entry name" value="AMINOALKYLPHOSPHONATE N-ACETYLTRANSFERASE-RELATED-RELATED"/>
    <property type="match status" value="1"/>
</dbReference>
<reference evidence="4 5" key="1">
    <citation type="submission" date="2018-01" db="EMBL/GenBank/DDBJ databases">
        <title>Draft genome of the type strain Pseudomonas oceani DSM 100277 isolated from the deep water in Okinawa trough, northwestern Pacific Ocean.</title>
        <authorList>
            <person name="Gomila M."/>
            <person name="Mulet M."/>
            <person name="Garcia-Valdes E."/>
            <person name="Lalucat J."/>
        </authorList>
    </citation>
    <scope>NUCLEOTIDE SEQUENCE [LARGE SCALE GENOMIC DNA]</scope>
    <source>
        <strain evidence="4 5">DSM 100277</strain>
    </source>
</reference>
<comment type="caution">
    <text evidence="4">The sequence shown here is derived from an EMBL/GenBank/DDBJ whole genome shotgun (WGS) entry which is preliminary data.</text>
</comment>
<accession>A0A2P4F068</accession>
<gene>
    <name evidence="4" type="ORF">C1949_01205</name>
</gene>
<dbReference type="OrthoDB" id="9792929at2"/>
<organism evidence="4 5">
    <name type="scientific">Halopseudomonas oceani</name>
    <dbReference type="NCBI Taxonomy" id="1708783"/>
    <lineage>
        <taxon>Bacteria</taxon>
        <taxon>Pseudomonadati</taxon>
        <taxon>Pseudomonadota</taxon>
        <taxon>Gammaproteobacteria</taxon>
        <taxon>Pseudomonadales</taxon>
        <taxon>Pseudomonadaceae</taxon>
        <taxon>Halopseudomonas</taxon>
    </lineage>
</organism>
<keyword evidence="1 4" id="KW-0808">Transferase</keyword>
<dbReference type="InterPro" id="IPR050832">
    <property type="entry name" value="Bact_Acetyltransf"/>
</dbReference>
<dbReference type="Proteomes" id="UP000243451">
    <property type="component" value="Unassembled WGS sequence"/>
</dbReference>
<dbReference type="GO" id="GO:0016747">
    <property type="term" value="F:acyltransferase activity, transferring groups other than amino-acyl groups"/>
    <property type="evidence" value="ECO:0007669"/>
    <property type="project" value="InterPro"/>
</dbReference>
<dbReference type="SUPFAM" id="SSF55729">
    <property type="entry name" value="Acyl-CoA N-acyltransferases (Nat)"/>
    <property type="match status" value="1"/>
</dbReference>
<keyword evidence="2" id="KW-0012">Acyltransferase</keyword>
<dbReference type="EMBL" id="PPSK01000001">
    <property type="protein sequence ID" value="POB06386.1"/>
    <property type="molecule type" value="Genomic_DNA"/>
</dbReference>
<evidence type="ECO:0000313" key="4">
    <source>
        <dbReference type="EMBL" id="POB06386.1"/>
    </source>
</evidence>
<feature type="domain" description="N-acetyltransferase" evidence="3">
    <location>
        <begin position="4"/>
        <end position="160"/>
    </location>
</feature>